<dbReference type="PATRIC" id="fig|1227485.3.peg.1467"/>
<keyword evidence="1" id="KW-0472">Membrane</keyword>
<feature type="transmembrane region" description="Helical" evidence="1">
    <location>
        <begin position="20"/>
        <end position="41"/>
    </location>
</feature>
<protein>
    <submittedName>
        <fullName evidence="2">Uncharacterized protein</fullName>
    </submittedName>
</protein>
<reference evidence="2 3" key="1">
    <citation type="journal article" date="2014" name="PLoS Genet.">
        <title>Phylogenetically driven sequencing of extremely halophilic archaea reveals strategies for static and dynamic osmo-response.</title>
        <authorList>
            <person name="Becker E.A."/>
            <person name="Seitzer P.M."/>
            <person name="Tritt A."/>
            <person name="Larsen D."/>
            <person name="Krusor M."/>
            <person name="Yao A.I."/>
            <person name="Wu D."/>
            <person name="Madern D."/>
            <person name="Eisen J.A."/>
            <person name="Darling A.E."/>
            <person name="Facciotti M.T."/>
        </authorList>
    </citation>
    <scope>NUCLEOTIDE SEQUENCE [LARGE SCALE GENOMIC DNA]</scope>
    <source>
        <strain evidence="2 3">DSM 14210</strain>
    </source>
</reference>
<organism evidence="2 3">
    <name type="scientific">Halorubrum tebenquichense DSM 14210</name>
    <dbReference type="NCBI Taxonomy" id="1227485"/>
    <lineage>
        <taxon>Archaea</taxon>
        <taxon>Methanobacteriati</taxon>
        <taxon>Methanobacteriota</taxon>
        <taxon>Stenosarchaea group</taxon>
        <taxon>Halobacteria</taxon>
        <taxon>Halobacteriales</taxon>
        <taxon>Haloferacaceae</taxon>
        <taxon>Halorubrum</taxon>
    </lineage>
</organism>
<sequence length="58" mass="5963">MELVSVASLLLHTGTEHPDALWIALTGVVAFALGVAVGVYGRSMPRPVGSSVGDGDRE</sequence>
<comment type="caution">
    <text evidence="2">The sequence shown here is derived from an EMBL/GenBank/DDBJ whole genome shotgun (WGS) entry which is preliminary data.</text>
</comment>
<name>M0DR69_9EURY</name>
<evidence type="ECO:0000313" key="2">
    <source>
        <dbReference type="EMBL" id="ELZ37980.1"/>
    </source>
</evidence>
<dbReference type="AlphaFoldDB" id="M0DR69"/>
<dbReference type="RefSeq" id="WP_006629204.1">
    <property type="nucleotide sequence ID" value="NZ_AOJD01000044.1"/>
</dbReference>
<evidence type="ECO:0000256" key="1">
    <source>
        <dbReference type="SAM" id="Phobius"/>
    </source>
</evidence>
<dbReference type="EMBL" id="AOJD01000044">
    <property type="protein sequence ID" value="ELZ37980.1"/>
    <property type="molecule type" value="Genomic_DNA"/>
</dbReference>
<proteinExistence type="predicted"/>
<gene>
    <name evidence="2" type="ORF">C472_07610</name>
</gene>
<accession>M0DR69</accession>
<keyword evidence="3" id="KW-1185">Reference proteome</keyword>
<evidence type="ECO:0000313" key="3">
    <source>
        <dbReference type="Proteomes" id="UP000011523"/>
    </source>
</evidence>
<keyword evidence="1" id="KW-1133">Transmembrane helix</keyword>
<dbReference type="Proteomes" id="UP000011523">
    <property type="component" value="Unassembled WGS sequence"/>
</dbReference>
<keyword evidence="1" id="KW-0812">Transmembrane</keyword>